<name>A0A1I3WN63_9HYPH</name>
<keyword evidence="3" id="KW-1185">Reference proteome</keyword>
<evidence type="ECO:0000313" key="2">
    <source>
        <dbReference type="EMBL" id="SFK08317.1"/>
    </source>
</evidence>
<dbReference type="SUPFAM" id="SSF55729">
    <property type="entry name" value="Acyl-CoA N-acyltransferases (Nat)"/>
    <property type="match status" value="1"/>
</dbReference>
<dbReference type="InterPro" id="IPR051531">
    <property type="entry name" value="N-acetyltransferase"/>
</dbReference>
<dbReference type="Pfam" id="PF13302">
    <property type="entry name" value="Acetyltransf_3"/>
    <property type="match status" value="1"/>
</dbReference>
<evidence type="ECO:0000313" key="3">
    <source>
        <dbReference type="Proteomes" id="UP000199598"/>
    </source>
</evidence>
<dbReference type="Proteomes" id="UP000199598">
    <property type="component" value="Unassembled WGS sequence"/>
</dbReference>
<feature type="domain" description="N-acetyltransferase" evidence="1">
    <location>
        <begin position="1"/>
        <end position="77"/>
    </location>
</feature>
<dbReference type="EMBL" id="FOSK01000002">
    <property type="protein sequence ID" value="SFK08317.1"/>
    <property type="molecule type" value="Genomic_DNA"/>
</dbReference>
<sequence>MEVSYEFLPEHWGQGYAEEALNAFLPFAMQELNLTSILAETQLQNSRSIRLLQKLGMQQTRQLERFGEQQVVYRLDL</sequence>
<gene>
    <name evidence="2" type="ORF">SAMN04488518_10240</name>
</gene>
<dbReference type="PROSITE" id="PS51186">
    <property type="entry name" value="GNAT"/>
    <property type="match status" value="1"/>
</dbReference>
<dbReference type="PANTHER" id="PTHR43792:SF1">
    <property type="entry name" value="N-ACETYLTRANSFERASE DOMAIN-CONTAINING PROTEIN"/>
    <property type="match status" value="1"/>
</dbReference>
<accession>A0A1I3WN63</accession>
<reference evidence="2 3" key="1">
    <citation type="submission" date="2016-10" db="EMBL/GenBank/DDBJ databases">
        <authorList>
            <person name="Varghese N."/>
            <person name="Submissions S."/>
        </authorList>
    </citation>
    <scope>NUCLEOTIDE SEQUENCE [LARGE SCALE GENOMIC DNA]</scope>
    <source>
        <strain evidence="2 3">DSM 16392</strain>
    </source>
</reference>
<comment type="caution">
    <text evidence="2">The sequence shown here is derived from an EMBL/GenBank/DDBJ whole genome shotgun (WGS) entry which is preliminary data.</text>
</comment>
<dbReference type="InterPro" id="IPR016181">
    <property type="entry name" value="Acyl_CoA_acyltransferase"/>
</dbReference>
<dbReference type="PANTHER" id="PTHR43792">
    <property type="entry name" value="GNAT FAMILY, PUTATIVE (AFU_ORTHOLOGUE AFUA_3G00765)-RELATED-RELATED"/>
    <property type="match status" value="1"/>
</dbReference>
<organism evidence="2 3">
    <name type="scientific">Pseudovibrio ascidiaceicola</name>
    <dbReference type="NCBI Taxonomy" id="285279"/>
    <lineage>
        <taxon>Bacteria</taxon>
        <taxon>Pseudomonadati</taxon>
        <taxon>Pseudomonadota</taxon>
        <taxon>Alphaproteobacteria</taxon>
        <taxon>Hyphomicrobiales</taxon>
        <taxon>Stappiaceae</taxon>
        <taxon>Pseudovibrio</taxon>
    </lineage>
</organism>
<dbReference type="Gene3D" id="3.40.630.30">
    <property type="match status" value="1"/>
</dbReference>
<evidence type="ECO:0000259" key="1">
    <source>
        <dbReference type="PROSITE" id="PS51186"/>
    </source>
</evidence>
<proteinExistence type="predicted"/>
<protein>
    <submittedName>
        <fullName evidence="2">Acetyltransferase (GNAT) domain-containing protein</fullName>
    </submittedName>
</protein>
<dbReference type="InterPro" id="IPR000182">
    <property type="entry name" value="GNAT_dom"/>
</dbReference>